<dbReference type="PANTHER" id="PTHR44591:SF3">
    <property type="entry name" value="RESPONSE REGULATORY DOMAIN-CONTAINING PROTEIN"/>
    <property type="match status" value="1"/>
</dbReference>
<dbReference type="SMART" id="SM00448">
    <property type="entry name" value="REC"/>
    <property type="match status" value="1"/>
</dbReference>
<name>A0ABW2MXN7_9ACTN</name>
<dbReference type="Gene3D" id="3.40.50.2300">
    <property type="match status" value="1"/>
</dbReference>
<evidence type="ECO:0000259" key="3">
    <source>
        <dbReference type="PROSITE" id="PS50110"/>
    </source>
</evidence>
<feature type="modified residue" description="4-aspartylphosphate" evidence="2">
    <location>
        <position position="56"/>
    </location>
</feature>
<keyword evidence="1 2" id="KW-0597">Phosphoprotein</keyword>
<dbReference type="SUPFAM" id="SSF52172">
    <property type="entry name" value="CheY-like"/>
    <property type="match status" value="1"/>
</dbReference>
<sequence>MTDVRVLLVDAEAPYLRAMRAVVEEAAGFEVIGEAPSGEQCMVATAELLPDLVLMDMNLPGMDGVEATSRLRARPSPPVVLLVSTFDEDEGAHFVPWCGAVAYVTRAAFGPDRLREVWESASGSLPATA</sequence>
<keyword evidence="5" id="KW-1185">Reference proteome</keyword>
<organism evidence="4 5">
    <name type="scientific">Nocardioides astragali</name>
    <dbReference type="NCBI Taxonomy" id="1776736"/>
    <lineage>
        <taxon>Bacteria</taxon>
        <taxon>Bacillati</taxon>
        <taxon>Actinomycetota</taxon>
        <taxon>Actinomycetes</taxon>
        <taxon>Propionibacteriales</taxon>
        <taxon>Nocardioidaceae</taxon>
        <taxon>Nocardioides</taxon>
    </lineage>
</organism>
<comment type="caution">
    <text evidence="4">The sequence shown here is derived from an EMBL/GenBank/DDBJ whole genome shotgun (WGS) entry which is preliminary data.</text>
</comment>
<evidence type="ECO:0000313" key="4">
    <source>
        <dbReference type="EMBL" id="MFC7359789.1"/>
    </source>
</evidence>
<evidence type="ECO:0000256" key="2">
    <source>
        <dbReference type="PROSITE-ProRule" id="PRU00169"/>
    </source>
</evidence>
<dbReference type="Pfam" id="PF00072">
    <property type="entry name" value="Response_reg"/>
    <property type="match status" value="1"/>
</dbReference>
<dbReference type="InterPro" id="IPR050595">
    <property type="entry name" value="Bact_response_regulator"/>
</dbReference>
<feature type="domain" description="Response regulatory" evidence="3">
    <location>
        <begin position="5"/>
        <end position="121"/>
    </location>
</feature>
<dbReference type="RefSeq" id="WP_255889904.1">
    <property type="nucleotide sequence ID" value="NZ_JAFMZM010000002.1"/>
</dbReference>
<accession>A0ABW2MXN7</accession>
<dbReference type="Proteomes" id="UP001596524">
    <property type="component" value="Unassembled WGS sequence"/>
</dbReference>
<proteinExistence type="predicted"/>
<dbReference type="InterPro" id="IPR058245">
    <property type="entry name" value="NreC/VraR/RcsB-like_REC"/>
</dbReference>
<dbReference type="CDD" id="cd17535">
    <property type="entry name" value="REC_NarL-like"/>
    <property type="match status" value="1"/>
</dbReference>
<gene>
    <name evidence="4" type="ORF">ACFQO6_05860</name>
</gene>
<dbReference type="InterPro" id="IPR011006">
    <property type="entry name" value="CheY-like_superfamily"/>
</dbReference>
<evidence type="ECO:0000256" key="1">
    <source>
        <dbReference type="ARBA" id="ARBA00022553"/>
    </source>
</evidence>
<protein>
    <submittedName>
        <fullName evidence="4">Response regulator transcription factor</fullName>
    </submittedName>
</protein>
<dbReference type="PROSITE" id="PS50110">
    <property type="entry name" value="RESPONSE_REGULATORY"/>
    <property type="match status" value="1"/>
</dbReference>
<dbReference type="EMBL" id="JBHTCH010000004">
    <property type="protein sequence ID" value="MFC7359789.1"/>
    <property type="molecule type" value="Genomic_DNA"/>
</dbReference>
<dbReference type="PANTHER" id="PTHR44591">
    <property type="entry name" value="STRESS RESPONSE REGULATOR PROTEIN 1"/>
    <property type="match status" value="1"/>
</dbReference>
<dbReference type="InterPro" id="IPR001789">
    <property type="entry name" value="Sig_transdc_resp-reg_receiver"/>
</dbReference>
<reference evidence="5" key="1">
    <citation type="journal article" date="2019" name="Int. J. Syst. Evol. Microbiol.">
        <title>The Global Catalogue of Microorganisms (GCM) 10K type strain sequencing project: providing services to taxonomists for standard genome sequencing and annotation.</title>
        <authorList>
            <consortium name="The Broad Institute Genomics Platform"/>
            <consortium name="The Broad Institute Genome Sequencing Center for Infectious Disease"/>
            <person name="Wu L."/>
            <person name="Ma J."/>
        </authorList>
    </citation>
    <scope>NUCLEOTIDE SEQUENCE [LARGE SCALE GENOMIC DNA]</scope>
    <source>
        <strain evidence="5">FCH27</strain>
    </source>
</reference>
<evidence type="ECO:0000313" key="5">
    <source>
        <dbReference type="Proteomes" id="UP001596524"/>
    </source>
</evidence>